<name>F2RDL8_STRVP</name>
<dbReference type="OrthoDB" id="9921684at2"/>
<keyword evidence="2" id="KW-1185">Reference proteome</keyword>
<evidence type="ECO:0000313" key="2">
    <source>
        <dbReference type="Proteomes" id="UP000006854"/>
    </source>
</evidence>
<dbReference type="HOGENOM" id="CLU_2884245_0_0_11"/>
<dbReference type="RefSeq" id="WP_015037405.1">
    <property type="nucleotide sequence ID" value="NC_018750.1"/>
</dbReference>
<dbReference type="EMBL" id="FR845719">
    <property type="protein sequence ID" value="CCA59510.1"/>
    <property type="molecule type" value="Genomic_DNA"/>
</dbReference>
<dbReference type="AlphaFoldDB" id="F2RDL8"/>
<organism evidence="1 2">
    <name type="scientific">Streptomyces venezuelae (strain ATCC 10712 / CBS 650.69 / DSM 40230 / JCM 4526 / NBRC 13096 / PD 04745)</name>
    <dbReference type="NCBI Taxonomy" id="953739"/>
    <lineage>
        <taxon>Bacteria</taxon>
        <taxon>Bacillati</taxon>
        <taxon>Actinomycetota</taxon>
        <taxon>Actinomycetes</taxon>
        <taxon>Kitasatosporales</taxon>
        <taxon>Streptomycetaceae</taxon>
        <taxon>Streptomyces</taxon>
    </lineage>
</organism>
<proteinExistence type="predicted"/>
<sequence>MTIAVAPPARRPEPTVAGAPRSAVRHLVIEDLDALPEQQGAAMLSICIVSVPVDGPTAPAPAA</sequence>
<evidence type="ECO:0000313" key="1">
    <source>
        <dbReference type="EMBL" id="CCA59510.1"/>
    </source>
</evidence>
<dbReference type="KEGG" id="sve:SVEN_6224"/>
<accession>F2RDL8</accession>
<dbReference type="GeneID" id="51866755"/>
<reference evidence="1 2" key="1">
    <citation type="journal article" date="2011" name="BMC Genomics">
        <title>Genome-wide analysis of the role of GlnR in Streptomyces venezuelae provides new insights into global nitrogen regulation in actinomycetes.</title>
        <authorList>
            <person name="Pullan S.T."/>
            <person name="Bibb M.J."/>
            <person name="Merrick M."/>
        </authorList>
    </citation>
    <scope>NUCLEOTIDE SEQUENCE [LARGE SCALE GENOMIC DNA]</scope>
    <source>
        <strain evidence="1">ATCC 10712</strain>
    </source>
</reference>
<dbReference type="Proteomes" id="UP000006854">
    <property type="component" value="Chromosome"/>
</dbReference>
<dbReference type="STRING" id="953739.SVEN_6224"/>
<gene>
    <name evidence="1" type="ordered locus">SVEN_6224</name>
</gene>
<dbReference type="PATRIC" id="fig|953739.5.peg.1431"/>
<protein>
    <submittedName>
        <fullName evidence="1">Uncharacterized protein</fullName>
    </submittedName>
</protein>